<evidence type="ECO:0000256" key="5">
    <source>
        <dbReference type="RuleBase" id="RU361187"/>
    </source>
</evidence>
<dbReference type="SUPFAM" id="SSF75005">
    <property type="entry name" value="Arabinanase/levansucrase/invertase"/>
    <property type="match status" value="1"/>
</dbReference>
<protein>
    <submittedName>
        <fullName evidence="7">Arabinanase/levansucrase/invertase</fullName>
    </submittedName>
</protein>
<dbReference type="CDD" id="cd18820">
    <property type="entry name" value="GH43_LbAraf43-like"/>
    <property type="match status" value="1"/>
</dbReference>
<proteinExistence type="inferred from homology"/>
<gene>
    <name evidence="7" type="ORF">BDW02DRAFT_574587</name>
</gene>
<dbReference type="AlphaFoldDB" id="A0A6A5JXK8"/>
<name>A0A6A5JXK8_9PLEO</name>
<keyword evidence="2 6" id="KW-0732">Signal</keyword>
<evidence type="ECO:0000256" key="4">
    <source>
        <dbReference type="ARBA" id="ARBA00023295"/>
    </source>
</evidence>
<dbReference type="EMBL" id="ML975497">
    <property type="protein sequence ID" value="KAF1828791.1"/>
    <property type="molecule type" value="Genomic_DNA"/>
</dbReference>
<dbReference type="Pfam" id="PF04616">
    <property type="entry name" value="Glyco_hydro_43"/>
    <property type="match status" value="1"/>
</dbReference>
<feature type="chain" id="PRO_5025514912" evidence="6">
    <location>
        <begin position="22"/>
        <end position="313"/>
    </location>
</feature>
<keyword evidence="3 5" id="KW-0378">Hydrolase</keyword>
<dbReference type="PANTHER" id="PTHR43817:SF1">
    <property type="entry name" value="HYDROLASE, FAMILY 43, PUTATIVE (AFU_ORTHOLOGUE AFUA_3G01660)-RELATED"/>
    <property type="match status" value="1"/>
</dbReference>
<dbReference type="OrthoDB" id="272289at2759"/>
<keyword evidence="4 5" id="KW-0326">Glycosidase</keyword>
<dbReference type="PANTHER" id="PTHR43817">
    <property type="entry name" value="GLYCOSYL HYDROLASE"/>
    <property type="match status" value="1"/>
</dbReference>
<dbReference type="InterPro" id="IPR006710">
    <property type="entry name" value="Glyco_hydro_43"/>
</dbReference>
<evidence type="ECO:0000256" key="6">
    <source>
        <dbReference type="SAM" id="SignalP"/>
    </source>
</evidence>
<evidence type="ECO:0000256" key="1">
    <source>
        <dbReference type="ARBA" id="ARBA00009865"/>
    </source>
</evidence>
<keyword evidence="8" id="KW-1185">Reference proteome</keyword>
<evidence type="ECO:0000313" key="8">
    <source>
        <dbReference type="Proteomes" id="UP000800040"/>
    </source>
</evidence>
<comment type="similarity">
    <text evidence="1 5">Belongs to the glycosyl hydrolase 43 family.</text>
</comment>
<evidence type="ECO:0000313" key="7">
    <source>
        <dbReference type="EMBL" id="KAF1828791.1"/>
    </source>
</evidence>
<accession>A0A6A5JXK8</accession>
<reference evidence="7" key="1">
    <citation type="submission" date="2020-01" db="EMBL/GenBank/DDBJ databases">
        <authorList>
            <consortium name="DOE Joint Genome Institute"/>
            <person name="Haridas S."/>
            <person name="Albert R."/>
            <person name="Binder M."/>
            <person name="Bloem J."/>
            <person name="Labutti K."/>
            <person name="Salamov A."/>
            <person name="Andreopoulos B."/>
            <person name="Baker S.E."/>
            <person name="Barry K."/>
            <person name="Bills G."/>
            <person name="Bluhm B.H."/>
            <person name="Cannon C."/>
            <person name="Castanera R."/>
            <person name="Culley D.E."/>
            <person name="Daum C."/>
            <person name="Ezra D."/>
            <person name="Gonzalez J.B."/>
            <person name="Henrissat B."/>
            <person name="Kuo A."/>
            <person name="Liang C."/>
            <person name="Lipzen A."/>
            <person name="Lutzoni F."/>
            <person name="Magnuson J."/>
            <person name="Mondo S."/>
            <person name="Nolan M."/>
            <person name="Ohm R."/>
            <person name="Pangilinan J."/>
            <person name="Park H.-J."/>
            <person name="Ramirez L."/>
            <person name="Alfaro M."/>
            <person name="Sun H."/>
            <person name="Tritt A."/>
            <person name="Yoshinaga Y."/>
            <person name="Zwiers L.-H."/>
            <person name="Turgeon B.G."/>
            <person name="Goodwin S.B."/>
            <person name="Spatafora J.W."/>
            <person name="Crous P.W."/>
            <person name="Grigoriev I.V."/>
        </authorList>
    </citation>
    <scope>NUCLEOTIDE SEQUENCE</scope>
    <source>
        <strain evidence="7">P77</strain>
    </source>
</reference>
<dbReference type="Gene3D" id="2.115.10.20">
    <property type="entry name" value="Glycosyl hydrolase domain, family 43"/>
    <property type="match status" value="1"/>
</dbReference>
<evidence type="ECO:0000256" key="3">
    <source>
        <dbReference type="ARBA" id="ARBA00022801"/>
    </source>
</evidence>
<dbReference type="InterPro" id="IPR023296">
    <property type="entry name" value="Glyco_hydro_beta-prop_sf"/>
</dbReference>
<dbReference type="GO" id="GO:0005975">
    <property type="term" value="P:carbohydrate metabolic process"/>
    <property type="evidence" value="ECO:0007669"/>
    <property type="project" value="InterPro"/>
</dbReference>
<dbReference type="Proteomes" id="UP000800040">
    <property type="component" value="Unassembled WGS sequence"/>
</dbReference>
<organism evidence="7 8">
    <name type="scientific">Decorospora gaudefroyi</name>
    <dbReference type="NCBI Taxonomy" id="184978"/>
    <lineage>
        <taxon>Eukaryota</taxon>
        <taxon>Fungi</taxon>
        <taxon>Dikarya</taxon>
        <taxon>Ascomycota</taxon>
        <taxon>Pezizomycotina</taxon>
        <taxon>Dothideomycetes</taxon>
        <taxon>Pleosporomycetidae</taxon>
        <taxon>Pleosporales</taxon>
        <taxon>Pleosporineae</taxon>
        <taxon>Pleosporaceae</taxon>
        <taxon>Decorospora</taxon>
    </lineage>
</organism>
<sequence>MKSFHFIVTYALWVYSTLVSGAKFSNPLKDPNGSDPHMVYDNGYYYLMTTTWTDLYITRATTLEGLKRGEVKKIWTGGYWVWAPEMHKIDGRWHVYFTENYGPYVLRGGGSPWDAYGSLTRITPGWGIDGTVLNVPNYGRYYVYSCLANDLQSLCIAPLTSPTTIGTIKTLSQPTKSWEKVGNPVMEAPVGLYHGGRLWIVYSASSCHTTSYSLALLTYDGRSDPMQPSSWTKSANPVFTSANGNYGTGHNGFFTSPDGKEIWNVYHATKNSNGNCGNDRQTFAQIVNWNADGTPNFGVSAARGTVMNGPSGE</sequence>
<feature type="signal peptide" evidence="6">
    <location>
        <begin position="1"/>
        <end position="21"/>
    </location>
</feature>
<dbReference type="GO" id="GO:0004553">
    <property type="term" value="F:hydrolase activity, hydrolyzing O-glycosyl compounds"/>
    <property type="evidence" value="ECO:0007669"/>
    <property type="project" value="InterPro"/>
</dbReference>
<evidence type="ECO:0000256" key="2">
    <source>
        <dbReference type="ARBA" id="ARBA00022729"/>
    </source>
</evidence>